<feature type="transmembrane region" description="Helical" evidence="7">
    <location>
        <begin position="180"/>
        <end position="200"/>
    </location>
</feature>
<keyword evidence="5 7" id="KW-1133">Transmembrane helix</keyword>
<dbReference type="InterPro" id="IPR011701">
    <property type="entry name" value="MFS"/>
</dbReference>
<keyword evidence="4 7" id="KW-0812">Transmembrane</keyword>
<evidence type="ECO:0000259" key="8">
    <source>
        <dbReference type="PROSITE" id="PS50850"/>
    </source>
</evidence>
<dbReference type="PROSITE" id="PS50850">
    <property type="entry name" value="MFS"/>
    <property type="match status" value="1"/>
</dbReference>
<dbReference type="PANTHER" id="PTHR43045">
    <property type="entry name" value="SHIKIMATE TRANSPORTER"/>
    <property type="match status" value="1"/>
</dbReference>
<protein>
    <submittedName>
        <fullName evidence="9">MFS transporter</fullName>
    </submittedName>
</protein>
<dbReference type="Gene3D" id="1.20.1250.20">
    <property type="entry name" value="MFS general substrate transporter like domains"/>
    <property type="match status" value="2"/>
</dbReference>
<evidence type="ECO:0000256" key="2">
    <source>
        <dbReference type="ARBA" id="ARBA00022448"/>
    </source>
</evidence>
<dbReference type="PANTHER" id="PTHR43045:SF1">
    <property type="entry name" value="SHIKIMATE TRANSPORTER"/>
    <property type="match status" value="1"/>
</dbReference>
<dbReference type="GO" id="GO:0022857">
    <property type="term" value="F:transmembrane transporter activity"/>
    <property type="evidence" value="ECO:0007669"/>
    <property type="project" value="InterPro"/>
</dbReference>
<dbReference type="EMBL" id="SMOD01000039">
    <property type="protein sequence ID" value="TDG03563.1"/>
    <property type="molecule type" value="Genomic_DNA"/>
</dbReference>
<dbReference type="InterPro" id="IPR036259">
    <property type="entry name" value="MFS_trans_sf"/>
</dbReference>
<keyword evidence="6 7" id="KW-0472">Membrane</keyword>
<organism evidence="9 10">
    <name type="scientific">Paraburkholderia guartelaensis</name>
    <dbReference type="NCBI Taxonomy" id="2546446"/>
    <lineage>
        <taxon>Bacteria</taxon>
        <taxon>Pseudomonadati</taxon>
        <taxon>Pseudomonadota</taxon>
        <taxon>Betaproteobacteria</taxon>
        <taxon>Burkholderiales</taxon>
        <taxon>Burkholderiaceae</taxon>
        <taxon>Paraburkholderia</taxon>
    </lineage>
</organism>
<dbReference type="OrthoDB" id="6766492at2"/>
<feature type="transmembrane region" description="Helical" evidence="7">
    <location>
        <begin position="59"/>
        <end position="78"/>
    </location>
</feature>
<keyword evidence="3" id="KW-1003">Cell membrane</keyword>
<proteinExistence type="predicted"/>
<feature type="transmembrane region" description="Helical" evidence="7">
    <location>
        <begin position="241"/>
        <end position="265"/>
    </location>
</feature>
<dbReference type="SUPFAM" id="SSF103473">
    <property type="entry name" value="MFS general substrate transporter"/>
    <property type="match status" value="1"/>
</dbReference>
<dbReference type="Pfam" id="PF07690">
    <property type="entry name" value="MFS_1"/>
    <property type="match status" value="1"/>
</dbReference>
<comment type="caution">
    <text evidence="9">The sequence shown here is derived from an EMBL/GenBank/DDBJ whole genome shotgun (WGS) entry which is preliminary data.</text>
</comment>
<feature type="transmembrane region" description="Helical" evidence="7">
    <location>
        <begin position="271"/>
        <end position="293"/>
    </location>
</feature>
<dbReference type="GO" id="GO:0005886">
    <property type="term" value="C:plasma membrane"/>
    <property type="evidence" value="ECO:0007669"/>
    <property type="project" value="UniProtKB-SubCell"/>
</dbReference>
<accession>A0A4R5L4E1</accession>
<feature type="transmembrane region" description="Helical" evidence="7">
    <location>
        <begin position="150"/>
        <end position="173"/>
    </location>
</feature>
<dbReference type="AlphaFoldDB" id="A0A4R5L4E1"/>
<comment type="subcellular location">
    <subcellularLocation>
        <location evidence="1">Cell membrane</location>
        <topology evidence="1">Multi-pass membrane protein</topology>
    </subcellularLocation>
</comment>
<dbReference type="InterPro" id="IPR020846">
    <property type="entry name" value="MFS_dom"/>
</dbReference>
<gene>
    <name evidence="9" type="ORF">E1N52_34215</name>
</gene>
<feature type="domain" description="Major facilitator superfamily (MFS) profile" evidence="8">
    <location>
        <begin position="1"/>
        <end position="301"/>
    </location>
</feature>
<evidence type="ECO:0000256" key="1">
    <source>
        <dbReference type="ARBA" id="ARBA00004651"/>
    </source>
</evidence>
<evidence type="ECO:0000256" key="3">
    <source>
        <dbReference type="ARBA" id="ARBA00022475"/>
    </source>
</evidence>
<feature type="transmembrane region" description="Helical" evidence="7">
    <location>
        <begin position="113"/>
        <end position="138"/>
    </location>
</feature>
<evidence type="ECO:0000256" key="6">
    <source>
        <dbReference type="ARBA" id="ARBA00023136"/>
    </source>
</evidence>
<evidence type="ECO:0000256" key="4">
    <source>
        <dbReference type="ARBA" id="ARBA00022692"/>
    </source>
</evidence>
<evidence type="ECO:0000313" key="9">
    <source>
        <dbReference type="EMBL" id="TDG03563.1"/>
    </source>
</evidence>
<sequence length="318" mass="34137">MAVGGEWGGAVLIATEHAPQKWRTLLASAPQYGSPVGLILATVAFKLVNALPKSDFMSWGWRIPFLFSGVLVLVAYLIRRGVGESPELEIRKAAGSISDIAPFHRVLQSYKRALVLGICFCMLGISGFYFITTLMMSFATTYLHVEKGDMLNVITWVGVVELISFPIGSYLANKFGERKFLLVVTAGAFAWSFPMVHLITSGSIPLIAIGILCTTGLIGGYYAVLSSYLPRAFPVEVRYTGISLSFQLCGAIFGGTTPLIGLWVASSFGVAFIPLGTMFAIISGVTFIATVALPVSPEESFVKVPDNFEDSAAVGVPR</sequence>
<name>A0A4R5L4E1_9BURK</name>
<reference evidence="9 10" key="1">
    <citation type="submission" date="2019-03" db="EMBL/GenBank/DDBJ databases">
        <title>Paraburkholderia sp. isolated from native Mimosa gymnas in Guartela State Park, Brazil.</title>
        <authorList>
            <person name="Paulitsch F."/>
            <person name="Hungria M."/>
            <person name="Delamuta J.R.M."/>
            <person name="Ribeiro R.A."/>
            <person name="Dall'Agnol R."/>
            <person name="Silva J.S.B."/>
        </authorList>
    </citation>
    <scope>NUCLEOTIDE SEQUENCE [LARGE SCALE GENOMIC DNA]</scope>
    <source>
        <strain evidence="9 10">CNPSo 3008</strain>
    </source>
</reference>
<evidence type="ECO:0000256" key="7">
    <source>
        <dbReference type="SAM" id="Phobius"/>
    </source>
</evidence>
<evidence type="ECO:0000256" key="5">
    <source>
        <dbReference type="ARBA" id="ARBA00022989"/>
    </source>
</evidence>
<evidence type="ECO:0000313" key="10">
    <source>
        <dbReference type="Proteomes" id="UP000295606"/>
    </source>
</evidence>
<feature type="transmembrane region" description="Helical" evidence="7">
    <location>
        <begin position="206"/>
        <end position="229"/>
    </location>
</feature>
<dbReference type="Proteomes" id="UP000295606">
    <property type="component" value="Unassembled WGS sequence"/>
</dbReference>
<keyword evidence="2" id="KW-0813">Transport</keyword>